<sequence>MSTEYLRRNPQPWTFSYVASTKAVEPAKLVEPAKPVEPKSPVYKLFVNTNPLVEALHEALTPSAPPEPYKLFTSTNPLVDNLKQCVSKSRTKRWTKRRGKRSTKRAKKTQKKQVKPQRRRRPRMGFKTSKGASEHANWRSRK</sequence>
<feature type="compositionally biased region" description="Basic residues" evidence="1">
    <location>
        <begin position="89"/>
        <end position="124"/>
    </location>
</feature>
<evidence type="ECO:0000313" key="2">
    <source>
        <dbReference type="EMBL" id="QHS93916.1"/>
    </source>
</evidence>
<feature type="region of interest" description="Disordered" evidence="1">
    <location>
        <begin position="83"/>
        <end position="142"/>
    </location>
</feature>
<name>A0A6C0BNY9_9ZZZZ</name>
<dbReference type="EMBL" id="MN739211">
    <property type="protein sequence ID" value="QHS93916.1"/>
    <property type="molecule type" value="Genomic_DNA"/>
</dbReference>
<protein>
    <submittedName>
        <fullName evidence="2">Uncharacterized protein</fullName>
    </submittedName>
</protein>
<proteinExistence type="predicted"/>
<accession>A0A6C0BNY9</accession>
<evidence type="ECO:0000256" key="1">
    <source>
        <dbReference type="SAM" id="MobiDB-lite"/>
    </source>
</evidence>
<feature type="compositionally biased region" description="Basic and acidic residues" evidence="1">
    <location>
        <begin position="132"/>
        <end position="142"/>
    </location>
</feature>
<dbReference type="AlphaFoldDB" id="A0A6C0BNY9"/>
<reference evidence="2" key="1">
    <citation type="journal article" date="2020" name="Nature">
        <title>Giant virus diversity and host interactions through global metagenomics.</title>
        <authorList>
            <person name="Schulz F."/>
            <person name="Roux S."/>
            <person name="Paez-Espino D."/>
            <person name="Jungbluth S."/>
            <person name="Walsh D.A."/>
            <person name="Denef V.J."/>
            <person name="McMahon K.D."/>
            <person name="Konstantinidis K.T."/>
            <person name="Eloe-Fadrosh E.A."/>
            <person name="Kyrpides N.C."/>
            <person name="Woyke T."/>
        </authorList>
    </citation>
    <scope>NUCLEOTIDE SEQUENCE</scope>
    <source>
        <strain evidence="2">GVMAG-M-3300018080-19</strain>
    </source>
</reference>
<organism evidence="2">
    <name type="scientific">viral metagenome</name>
    <dbReference type="NCBI Taxonomy" id="1070528"/>
    <lineage>
        <taxon>unclassified sequences</taxon>
        <taxon>metagenomes</taxon>
        <taxon>organismal metagenomes</taxon>
    </lineage>
</organism>